<organism evidence="1 2">
    <name type="scientific">Carex littledalei</name>
    <dbReference type="NCBI Taxonomy" id="544730"/>
    <lineage>
        <taxon>Eukaryota</taxon>
        <taxon>Viridiplantae</taxon>
        <taxon>Streptophyta</taxon>
        <taxon>Embryophyta</taxon>
        <taxon>Tracheophyta</taxon>
        <taxon>Spermatophyta</taxon>
        <taxon>Magnoliopsida</taxon>
        <taxon>Liliopsida</taxon>
        <taxon>Poales</taxon>
        <taxon>Cyperaceae</taxon>
        <taxon>Cyperoideae</taxon>
        <taxon>Cariceae</taxon>
        <taxon>Carex</taxon>
        <taxon>Carex subgen. Euthyceras</taxon>
    </lineage>
</organism>
<evidence type="ECO:0000313" key="2">
    <source>
        <dbReference type="Proteomes" id="UP000623129"/>
    </source>
</evidence>
<protein>
    <submittedName>
        <fullName evidence="1">Uncharacterized protein</fullName>
    </submittedName>
</protein>
<dbReference type="AlphaFoldDB" id="A0A833QYK0"/>
<keyword evidence="2" id="KW-1185">Reference proteome</keyword>
<proteinExistence type="predicted"/>
<comment type="caution">
    <text evidence="1">The sequence shown here is derived from an EMBL/GenBank/DDBJ whole genome shotgun (WGS) entry which is preliminary data.</text>
</comment>
<name>A0A833QYK0_9POAL</name>
<gene>
    <name evidence="1" type="ORF">FCM35_KLT17287</name>
</gene>
<dbReference type="EMBL" id="SWLB01000005">
    <property type="protein sequence ID" value="KAF3338450.1"/>
    <property type="molecule type" value="Genomic_DNA"/>
</dbReference>
<dbReference type="Proteomes" id="UP000623129">
    <property type="component" value="Unassembled WGS sequence"/>
</dbReference>
<accession>A0A833QYK0</accession>
<sequence length="179" mass="19829">MMTTFALSGSIEKPNVPTATIGMSWPELRVFKGIFVLDSEAISGMISLSLSLYVNLRLLVLLFLLCYTIEQLSPYISRAGSVPATRAKLDEVMHYKFQELQKIALPFSPSALKNSLTLSSLHPEQEMVFDLIRRRSDLLQVLTAVIDLIRRRSDLTEVSKIIALASSAKATVDAELAAE</sequence>
<reference evidence="1" key="1">
    <citation type="submission" date="2020-01" db="EMBL/GenBank/DDBJ databases">
        <title>Genome sequence of Kobresia littledalei, the first chromosome-level genome in the family Cyperaceae.</title>
        <authorList>
            <person name="Qu G."/>
        </authorList>
    </citation>
    <scope>NUCLEOTIDE SEQUENCE</scope>
    <source>
        <strain evidence="1">C.B.Clarke</strain>
        <tissue evidence="1">Leaf</tissue>
    </source>
</reference>
<evidence type="ECO:0000313" key="1">
    <source>
        <dbReference type="EMBL" id="KAF3338450.1"/>
    </source>
</evidence>